<feature type="compositionally biased region" description="Polar residues" evidence="14">
    <location>
        <begin position="164"/>
        <end position="194"/>
    </location>
</feature>
<feature type="region of interest" description="Disordered" evidence="14">
    <location>
        <begin position="988"/>
        <end position="1010"/>
    </location>
</feature>
<dbReference type="GO" id="GO:0015031">
    <property type="term" value="P:protein transport"/>
    <property type="evidence" value="ECO:0007669"/>
    <property type="project" value="UniProtKB-KW"/>
</dbReference>
<evidence type="ECO:0000256" key="14">
    <source>
        <dbReference type="SAM" id="MobiDB-lite"/>
    </source>
</evidence>
<evidence type="ECO:0000256" key="13">
    <source>
        <dbReference type="RuleBase" id="RU364101"/>
    </source>
</evidence>
<evidence type="ECO:0000256" key="9">
    <source>
        <dbReference type="ARBA" id="ARBA00023034"/>
    </source>
</evidence>
<keyword evidence="6 13" id="KW-0256">Endoplasmic reticulum</keyword>
<evidence type="ECO:0000259" key="16">
    <source>
        <dbReference type="Pfam" id="PF12932"/>
    </source>
</evidence>
<evidence type="ECO:0000256" key="12">
    <source>
        <dbReference type="ARBA" id="ARBA00046776"/>
    </source>
</evidence>
<dbReference type="Proteomes" id="UP000028761">
    <property type="component" value="Chromosome 1"/>
</dbReference>
<comment type="subcellular location">
    <subcellularLocation>
        <location evidence="2">Endoplasmic reticulum membrane</location>
        <topology evidence="2">Peripheral membrane protein</topology>
    </subcellularLocation>
    <subcellularLocation>
        <location evidence="1">Golgi apparatus membrane</location>
        <topology evidence="1">Peripheral membrane protein</topology>
    </subcellularLocation>
</comment>
<dbReference type="GO" id="GO:0007031">
    <property type="term" value="P:peroxisome organization"/>
    <property type="evidence" value="ECO:0007669"/>
    <property type="project" value="UniProtKB-KW"/>
</dbReference>
<feature type="compositionally biased region" description="Polar residues" evidence="14">
    <location>
        <begin position="212"/>
        <end position="221"/>
    </location>
</feature>
<feature type="domain" description="Sec16 central conserved" evidence="16">
    <location>
        <begin position="282"/>
        <end position="378"/>
    </location>
</feature>
<gene>
    <name evidence="17" type="primary">SEC16B</name>
</gene>
<dbReference type="InterPro" id="IPR024340">
    <property type="entry name" value="Sec16_CCD"/>
</dbReference>
<dbReference type="PANTHER" id="PTHR13402">
    <property type="entry name" value="RGPR-RELATED"/>
    <property type="match status" value="1"/>
</dbReference>
<feature type="region of interest" description="Disordered" evidence="14">
    <location>
        <begin position="162"/>
        <end position="234"/>
    </location>
</feature>
<dbReference type="Gene3D" id="1.25.40.1030">
    <property type="match status" value="1"/>
</dbReference>
<dbReference type="GO" id="GO:0000139">
    <property type="term" value="C:Golgi membrane"/>
    <property type="evidence" value="ECO:0007669"/>
    <property type="project" value="UniProtKB-SubCell"/>
</dbReference>
<evidence type="ECO:0000256" key="1">
    <source>
        <dbReference type="ARBA" id="ARBA00004395"/>
    </source>
</evidence>
<dbReference type="GO" id="GO:0012507">
    <property type="term" value="C:ER to Golgi transport vesicle membrane"/>
    <property type="evidence" value="ECO:0007669"/>
    <property type="project" value="TreeGrafter"/>
</dbReference>
<feature type="region of interest" description="Disordered" evidence="14">
    <location>
        <begin position="1"/>
        <end position="82"/>
    </location>
</feature>
<evidence type="ECO:0000256" key="8">
    <source>
        <dbReference type="ARBA" id="ARBA00022927"/>
    </source>
</evidence>
<dbReference type="CDD" id="cd09233">
    <property type="entry name" value="ACE1-Sec16-like"/>
    <property type="match status" value="1"/>
</dbReference>
<comment type="similarity">
    <text evidence="3 13">Belongs to the SEC16 family.</text>
</comment>
<evidence type="ECO:0000256" key="11">
    <source>
        <dbReference type="ARBA" id="ARBA00045648"/>
    </source>
</evidence>
<dbReference type="AlphaFoldDB" id="A0A2I3MYH9"/>
<dbReference type="GO" id="GO:0007030">
    <property type="term" value="P:Golgi organization"/>
    <property type="evidence" value="ECO:0007669"/>
    <property type="project" value="TreeGrafter"/>
</dbReference>
<evidence type="ECO:0000256" key="10">
    <source>
        <dbReference type="ARBA" id="ARBA00023136"/>
    </source>
</evidence>
<evidence type="ECO:0000256" key="2">
    <source>
        <dbReference type="ARBA" id="ARBA00004406"/>
    </source>
</evidence>
<evidence type="ECO:0000256" key="4">
    <source>
        <dbReference type="ARBA" id="ARBA00022448"/>
    </source>
</evidence>
<feature type="compositionally biased region" description="Low complexity" evidence="14">
    <location>
        <begin position="858"/>
        <end position="867"/>
    </location>
</feature>
<keyword evidence="5" id="KW-0962">Peroxisome biogenesis</keyword>
<name>A0A2I3MYH9_PAPAN</name>
<dbReference type="Pfam" id="PF12932">
    <property type="entry name" value="Sec16"/>
    <property type="match status" value="1"/>
</dbReference>
<feature type="compositionally biased region" description="Low complexity" evidence="14">
    <location>
        <begin position="934"/>
        <end position="944"/>
    </location>
</feature>
<dbReference type="GO" id="GO:0005789">
    <property type="term" value="C:endoplasmic reticulum membrane"/>
    <property type="evidence" value="ECO:0007669"/>
    <property type="project" value="UniProtKB-SubCell"/>
</dbReference>
<comment type="subunit">
    <text evidence="12">SEC16A and SEC16B are each present in multiple copies in a heteromeric complex. Interacts with TFG. Interacts with SEC13.</text>
</comment>
<dbReference type="Ensembl" id="ENSPANT00000059398.2">
    <property type="protein sequence ID" value="ENSPANP00000040767.2"/>
    <property type="gene ID" value="ENSPANG00000017268.3"/>
</dbReference>
<feature type="compositionally biased region" description="Polar residues" evidence="14">
    <location>
        <begin position="837"/>
        <end position="847"/>
    </location>
</feature>
<feature type="compositionally biased region" description="Low complexity" evidence="14">
    <location>
        <begin position="222"/>
        <end position="234"/>
    </location>
</feature>
<evidence type="ECO:0000259" key="15">
    <source>
        <dbReference type="Pfam" id="PF12931"/>
    </source>
</evidence>
<evidence type="ECO:0000313" key="18">
    <source>
        <dbReference type="Proteomes" id="UP000028761"/>
    </source>
</evidence>
<reference evidence="17 18" key="1">
    <citation type="submission" date="2012-03" db="EMBL/GenBank/DDBJ databases">
        <title>Whole Genome Assembly of Papio anubis.</title>
        <authorList>
            <person name="Liu Y.L."/>
            <person name="Abraham K.A."/>
            <person name="Akbar H.A."/>
            <person name="Ali S.A."/>
            <person name="Anosike U.A."/>
            <person name="Aqrawi P.A."/>
            <person name="Arias F.A."/>
            <person name="Attaway T.A."/>
            <person name="Awwad R.A."/>
            <person name="Babu C.B."/>
            <person name="Bandaranaike D.B."/>
            <person name="Battles P.B."/>
            <person name="Bell A.B."/>
            <person name="Beltran B.B."/>
            <person name="Berhane-Mersha D.B."/>
            <person name="Bess C.B."/>
            <person name="Bickham C.B."/>
            <person name="Bolden T.B."/>
            <person name="Carter K.C."/>
            <person name="Chau D.C."/>
            <person name="Chavez A.C."/>
            <person name="Clerc-Blankenburg K.C."/>
            <person name="Coyle M.C."/>
            <person name="Dao M.D."/>
            <person name="Davila M.L.D."/>
            <person name="Davy-Carroll L.D."/>
            <person name="Denson S.D."/>
            <person name="Dinh H.D."/>
            <person name="Fernandez S.F."/>
            <person name="Fernando P.F."/>
            <person name="Forbes L.F."/>
            <person name="Francis C.F."/>
            <person name="Francisco L.F."/>
            <person name="Fu Q.F."/>
            <person name="Garcia-Iii R.G."/>
            <person name="Garrett T.G."/>
            <person name="Gross S.G."/>
            <person name="Gubbala S.G."/>
            <person name="Hirani K.H."/>
            <person name="Hogues M.H."/>
            <person name="Hollins B.H."/>
            <person name="Jackson L.J."/>
            <person name="Javaid M.J."/>
            <person name="Jhangiani S.J."/>
            <person name="Johnson A.J."/>
            <person name="Johnson B.J."/>
            <person name="Jones J.J."/>
            <person name="Joshi V.J."/>
            <person name="Kalu J.K."/>
            <person name="Khan N.K."/>
            <person name="Korchina V.K."/>
            <person name="Kovar C.K."/>
            <person name="Lago L.L."/>
            <person name="Lara F.L."/>
            <person name="Le T.-K.L."/>
            <person name="Lee S.L."/>
            <person name="Legall-Iii F.L."/>
            <person name="Lemon S.L."/>
            <person name="Liu J.L."/>
            <person name="Liu Y.-S.L."/>
            <person name="Liyanage D.L."/>
            <person name="Lopez J.L."/>
            <person name="Lorensuhewa L.L."/>
            <person name="Mata R.M."/>
            <person name="Mathew T.M."/>
            <person name="Mercado C.M."/>
            <person name="Mercado I.M."/>
            <person name="Morales K.M."/>
            <person name="Morgan M.M."/>
            <person name="Munidasa M.M."/>
            <person name="Ngo D.N."/>
            <person name="Nguyen L.N."/>
            <person name="Nguyen T.N."/>
            <person name="Nguyen N.N."/>
            <person name="Obregon M.O."/>
            <person name="Okwuonu G.O."/>
            <person name="Ongeri F.O."/>
            <person name="Onwere C.O."/>
            <person name="Osifeso I.O."/>
            <person name="Parra A.P."/>
            <person name="Patil S.P."/>
            <person name="Perez A.P."/>
            <person name="Perez Y.P."/>
            <person name="Pham C.P."/>
            <person name="Pu L.-L.P."/>
            <person name="Puazo M.P."/>
            <person name="Quiroz J.Q."/>
            <person name="Rouhana J.R."/>
            <person name="Ruiz M.R."/>
            <person name="Ruiz S.-J.R."/>
            <person name="Saada N.S."/>
            <person name="Santibanez J.S."/>
            <person name="Scheel M.S."/>
            <person name="Schneider B.S."/>
            <person name="Simmons D.S."/>
            <person name="Sisson I.S."/>
            <person name="Tang L.-Y.T."/>
            <person name="Thornton R.T."/>
            <person name="Tisius J.T."/>
            <person name="Toledanes G.T."/>
            <person name="Trejos Z.T."/>
            <person name="Usmani K.U."/>
            <person name="Varghese R.V."/>
            <person name="Vattathil S.V."/>
            <person name="Vee V.V."/>
            <person name="Walker D.W."/>
            <person name="Weissenberger G.W."/>
            <person name="White C.W."/>
            <person name="Williams A.W."/>
            <person name="Woodworth J.W."/>
            <person name="Wright R.W."/>
            <person name="Zhu Y.Z."/>
            <person name="Han Y.H."/>
            <person name="Newsham I.N."/>
            <person name="Nazareth L.N."/>
            <person name="Worley K.W."/>
            <person name="Muzny D.M."/>
            <person name="Rogers J.R."/>
            <person name="Gibbs R.G."/>
        </authorList>
    </citation>
    <scope>NUCLEOTIDE SEQUENCE [LARGE SCALE GENOMIC DNA]</scope>
</reference>
<feature type="domain" description="Sec16 Sec23-binding" evidence="15">
    <location>
        <begin position="447"/>
        <end position="681"/>
    </location>
</feature>
<reference evidence="17" key="3">
    <citation type="submission" date="2025-09" db="UniProtKB">
        <authorList>
            <consortium name="Ensembl"/>
        </authorList>
    </citation>
    <scope>IDENTIFICATION</scope>
</reference>
<feature type="region of interest" description="Disordered" evidence="14">
    <location>
        <begin position="770"/>
        <end position="964"/>
    </location>
</feature>
<evidence type="ECO:0000256" key="6">
    <source>
        <dbReference type="ARBA" id="ARBA00022824"/>
    </source>
</evidence>
<dbReference type="GeneTree" id="ENSGT00940000160138"/>
<keyword evidence="9 13" id="KW-0333">Golgi apparatus</keyword>
<feature type="compositionally biased region" description="Basic residues" evidence="14">
    <location>
        <begin position="30"/>
        <end position="40"/>
    </location>
</feature>
<keyword evidence="10 13" id="KW-0472">Membrane</keyword>
<dbReference type="InterPro" id="IPR024298">
    <property type="entry name" value="Sec16_Sec23-bd"/>
</dbReference>
<sequence length="1010" mass="111413">MELWAPQRLPQTRGKVTAPSKDPDQGFRRDGHHRPVPHSRHNGERFHQWQDNRGSPQPQQEPRTDHQQSHYASRPGDWHQPLSRIDYYESGYPSQLYSRPGYENSYQGYHSPTTREEYAYGSYYYHGHPQWLQEERVPRQRSPYIWHEDYREQKYLDEHHYENQHSPFGTNSETHFQSNSRNPYKDSPASNSGQEWPGELFPGSLLAGAQKTKPSLASESNLLQQRESGLSSSSYELSQYITDASERDDPPASAAWSPVQAEDVSSAGPKAPMKFYVPHVPVSFGPGGQLVCVGPSSPTDGQAALVELHSMEVILNDSEEQEEMRSFSGPLIREDIHKVDIMTFCQQKAAQSCKSETLGSRDSALLWQLLVLLCRQNGSMVGSDIAELLMQDCKKLEKYKRQPPVANLISLTNEDWPVLSSGTPNLLTGEIPPSVETPAQIVEKFTRLLYYGRKKEALEWAMKNHLWGHALFLSSKMDPRTYSWVMSGFTSTLALNDPLQTLFQLMSGRIPQAATCCGEKQWGDWRPHLAVILSNQAGDPELYQRAIVAMGDTLAGKGLVEAAHFCYLMAHVPFGHYTVKTDHLVLLGSSHSQEFLKFATTEAIQRTEIFEYCQMLGRPKSFIPSFQVYKLLYASRLADYGLVSQALHYCEAIGAAVLSQGESSHPVLLAELIKLAEKLKLSDPLVLERRSRDRDLEPDWLVQLRRQLEQKIAGDTGDPHLTRSDISGARGTTTENTFYQDFSGCQGYSEAPGYRSALWLTLEQTCLPQPSPQQPFPLQPGSYPAGGGAGQTGAPMPLYSVPEIHLPGTGSSVAVTEAPGGTVWEEPPQTHLGPGENTVSQETSQPPDGQEVISKPQSSGFGWFSWFRSKPTKNASPSGEEDSSDSPDCERETPRASSPHQAGLGLSLTPSPESPPLPALSAFSMGTGGGEGQGSTSSGEAAAGTGVGGLSGPESVSFELCSNPGVLLPPPALKGTVPLYNPSQVPQLPMATSLNRPNRLAQRRYPTQPC</sequence>
<evidence type="ECO:0000256" key="5">
    <source>
        <dbReference type="ARBA" id="ARBA00022593"/>
    </source>
</evidence>
<evidence type="ECO:0000256" key="3">
    <source>
        <dbReference type="ARBA" id="ARBA00005927"/>
    </source>
</evidence>
<keyword evidence="4 13" id="KW-0813">Transport</keyword>
<reference evidence="17" key="2">
    <citation type="submission" date="2025-08" db="UniProtKB">
        <authorList>
            <consortium name="Ensembl"/>
        </authorList>
    </citation>
    <scope>IDENTIFICATION</scope>
</reference>
<dbReference type="PANTHER" id="PTHR13402:SF11">
    <property type="entry name" value="PROTEIN TRANSPORT PROTEIN SEC16B"/>
    <property type="match status" value="1"/>
</dbReference>
<keyword evidence="18" id="KW-1185">Reference proteome</keyword>
<feature type="compositionally biased region" description="Polar residues" evidence="14">
    <location>
        <begin position="51"/>
        <end position="61"/>
    </location>
</feature>
<dbReference type="GO" id="GO:0016192">
    <property type="term" value="P:vesicle-mediated transport"/>
    <property type="evidence" value="ECO:0007669"/>
    <property type="project" value="UniProtKB-KW"/>
</dbReference>
<dbReference type="GO" id="GO:0070971">
    <property type="term" value="C:endoplasmic reticulum exit site"/>
    <property type="evidence" value="ECO:0007669"/>
    <property type="project" value="TreeGrafter"/>
</dbReference>
<accession>A0A2I3MYH9</accession>
<dbReference type="GO" id="GO:0070973">
    <property type="term" value="P:protein localization to endoplasmic reticulum exit site"/>
    <property type="evidence" value="ECO:0007669"/>
    <property type="project" value="TreeGrafter"/>
</dbReference>
<evidence type="ECO:0000256" key="7">
    <source>
        <dbReference type="ARBA" id="ARBA00022892"/>
    </source>
</evidence>
<dbReference type="FunFam" id="1.25.40.1030:FF:000003">
    <property type="entry name" value="Protein transport protein sec16"/>
    <property type="match status" value="1"/>
</dbReference>
<protein>
    <recommendedName>
        <fullName evidence="13">Protein transport protein sec16</fullName>
    </recommendedName>
</protein>
<evidence type="ECO:0000313" key="17">
    <source>
        <dbReference type="Ensembl" id="ENSPANP00000040767.2"/>
    </source>
</evidence>
<organism evidence="17 18">
    <name type="scientific">Papio anubis</name>
    <name type="common">Olive baboon</name>
    <dbReference type="NCBI Taxonomy" id="9555"/>
    <lineage>
        <taxon>Eukaryota</taxon>
        <taxon>Metazoa</taxon>
        <taxon>Chordata</taxon>
        <taxon>Craniata</taxon>
        <taxon>Vertebrata</taxon>
        <taxon>Euteleostomi</taxon>
        <taxon>Mammalia</taxon>
        <taxon>Eutheria</taxon>
        <taxon>Euarchontoglires</taxon>
        <taxon>Primates</taxon>
        <taxon>Haplorrhini</taxon>
        <taxon>Catarrhini</taxon>
        <taxon>Cercopithecidae</taxon>
        <taxon>Cercopithecinae</taxon>
        <taxon>Papio</taxon>
    </lineage>
</organism>
<keyword evidence="8 13" id="KW-0653">Protein transport</keyword>
<dbReference type="Pfam" id="PF12931">
    <property type="entry name" value="TPR_Sec16"/>
    <property type="match status" value="1"/>
</dbReference>
<proteinExistence type="inferred from homology"/>
<comment type="function">
    <text evidence="11">Plays a role in the organization of the endoplasmic reticulum exit sites (ERES), also known as transitional endoplasmic reticulum (tER). Required for secretory cargo traffic from the endoplasmic reticulum to the Golgi apparatus. Involved in peroxisome biogenesis. Regulates the transport of peroxisomal biogenesis factors PEX3 and PEX16 from the ER to peroxisomes.</text>
</comment>
<feature type="compositionally biased region" description="Basic and acidic residues" evidence="14">
    <location>
        <begin position="41"/>
        <end position="50"/>
    </location>
</feature>
<keyword evidence="7 13" id="KW-0931">ER-Golgi transport</keyword>